<evidence type="ECO:0000313" key="1">
    <source>
        <dbReference type="EMBL" id="KAH9320169.1"/>
    </source>
</evidence>
<evidence type="ECO:0000313" key="2">
    <source>
        <dbReference type="Proteomes" id="UP000824469"/>
    </source>
</evidence>
<feature type="non-terminal residue" evidence="1">
    <location>
        <position position="59"/>
    </location>
</feature>
<comment type="caution">
    <text evidence="1">The sequence shown here is derived from an EMBL/GenBank/DDBJ whole genome shotgun (WGS) entry which is preliminary data.</text>
</comment>
<protein>
    <submittedName>
        <fullName evidence="1">Uncharacterized protein</fullName>
    </submittedName>
</protein>
<sequence length="59" mass="6377">SRGKLISENQWPPERVCATAAAGRAQGTVGVDPDVLVARDHSHDQLLQDLAAVVEERDK</sequence>
<accession>A0AA38GB72</accession>
<proteinExistence type="predicted"/>
<dbReference type="Proteomes" id="UP000824469">
    <property type="component" value="Unassembled WGS sequence"/>
</dbReference>
<dbReference type="EMBL" id="JAHRHJ020000004">
    <property type="protein sequence ID" value="KAH9320169.1"/>
    <property type="molecule type" value="Genomic_DNA"/>
</dbReference>
<organism evidence="1 2">
    <name type="scientific">Taxus chinensis</name>
    <name type="common">Chinese yew</name>
    <name type="synonym">Taxus wallichiana var. chinensis</name>
    <dbReference type="NCBI Taxonomy" id="29808"/>
    <lineage>
        <taxon>Eukaryota</taxon>
        <taxon>Viridiplantae</taxon>
        <taxon>Streptophyta</taxon>
        <taxon>Embryophyta</taxon>
        <taxon>Tracheophyta</taxon>
        <taxon>Spermatophyta</taxon>
        <taxon>Pinopsida</taxon>
        <taxon>Pinidae</taxon>
        <taxon>Conifers II</taxon>
        <taxon>Cupressales</taxon>
        <taxon>Taxaceae</taxon>
        <taxon>Taxus</taxon>
    </lineage>
</organism>
<reference evidence="1 2" key="1">
    <citation type="journal article" date="2021" name="Nat. Plants">
        <title>The Taxus genome provides insights into paclitaxel biosynthesis.</title>
        <authorList>
            <person name="Xiong X."/>
            <person name="Gou J."/>
            <person name="Liao Q."/>
            <person name="Li Y."/>
            <person name="Zhou Q."/>
            <person name="Bi G."/>
            <person name="Li C."/>
            <person name="Du R."/>
            <person name="Wang X."/>
            <person name="Sun T."/>
            <person name="Guo L."/>
            <person name="Liang H."/>
            <person name="Lu P."/>
            <person name="Wu Y."/>
            <person name="Zhang Z."/>
            <person name="Ro D.K."/>
            <person name="Shang Y."/>
            <person name="Huang S."/>
            <person name="Yan J."/>
        </authorList>
    </citation>
    <scope>NUCLEOTIDE SEQUENCE [LARGE SCALE GENOMIC DNA]</scope>
    <source>
        <tissue evidence="1">Leaf</tissue>
    </source>
</reference>
<dbReference type="AlphaFoldDB" id="A0AA38GB72"/>
<feature type="non-terminal residue" evidence="1">
    <location>
        <position position="1"/>
    </location>
</feature>
<keyword evidence="2" id="KW-1185">Reference proteome</keyword>
<gene>
    <name evidence="1" type="ORF">KI387_021938</name>
</gene>
<name>A0AA38GB72_TAXCH</name>